<dbReference type="Gene3D" id="1.20.1220.20">
    <property type="entry name" value="Uncharcterised protein PF01724"/>
    <property type="match status" value="1"/>
</dbReference>
<proteinExistence type="predicted"/>
<dbReference type="PANTHER" id="PTHR34235:SF1">
    <property type="entry name" value="SLR0416 PROTEIN"/>
    <property type="match status" value="1"/>
</dbReference>
<dbReference type="RefSeq" id="WP_042154896.1">
    <property type="nucleotide sequence ID" value="NZ_CM002803.1"/>
</dbReference>
<dbReference type="PANTHER" id="PTHR34235">
    <property type="entry name" value="SLR1203 PROTEIN-RELATED"/>
    <property type="match status" value="1"/>
</dbReference>
<gene>
    <name evidence="1" type="ORF">A19Y_2839</name>
</gene>
<organism evidence="1 2">
    <name type="scientific">Planktothrix agardhii (strain NIVA-CYA 126/8)</name>
    <dbReference type="NCBI Taxonomy" id="388467"/>
    <lineage>
        <taxon>Bacteria</taxon>
        <taxon>Bacillati</taxon>
        <taxon>Cyanobacteriota</taxon>
        <taxon>Cyanophyceae</taxon>
        <taxon>Oscillatoriophycideae</taxon>
        <taxon>Oscillatoriales</taxon>
        <taxon>Microcoleaceae</taxon>
        <taxon>Planktothrix</taxon>
    </lineage>
</organism>
<dbReference type="InterPro" id="IPR002636">
    <property type="entry name" value="DUF29"/>
</dbReference>
<dbReference type="Proteomes" id="UP000027395">
    <property type="component" value="Chromosome"/>
</dbReference>
<protein>
    <recommendedName>
        <fullName evidence="3">DUF29 domain-containing protein</fullName>
    </recommendedName>
</protein>
<evidence type="ECO:0000313" key="2">
    <source>
        <dbReference type="Proteomes" id="UP000027395"/>
    </source>
</evidence>
<name>A0A073CUM5_PLAA1</name>
<accession>A0A073CUM5</accession>
<dbReference type="Pfam" id="PF01724">
    <property type="entry name" value="DUF29"/>
    <property type="match status" value="1"/>
</dbReference>
<dbReference type="EMBL" id="CM002803">
    <property type="protein sequence ID" value="KEI67705.1"/>
    <property type="molecule type" value="Genomic_DNA"/>
</dbReference>
<dbReference type="STRING" id="388467.A19Y_2839"/>
<dbReference type="GeneID" id="77288706"/>
<evidence type="ECO:0000313" key="1">
    <source>
        <dbReference type="EMBL" id="KEI67705.1"/>
    </source>
</evidence>
<reference evidence="1 2" key="1">
    <citation type="journal article" date="2014" name="Appl. Environ. Microbiol.">
        <title>Elucidation of insertion elements encoded on plasmids and in vitro construction of shuttle vectors from the toxic cyanobacterium Planktothrix.</title>
        <authorList>
            <person name="Christiansen G."/>
            <person name="Goesmann A."/>
            <person name="Kurmayer R."/>
        </authorList>
    </citation>
    <scope>NUCLEOTIDE SEQUENCE [LARGE SCALE GENOMIC DNA]</scope>
    <source>
        <strain evidence="1 2">NIVA-CYA 126/8</strain>
    </source>
</reference>
<sequence>MEEILTLKELLLKGDIPGSLAIVEELEEMGRKDIVKTIRSYSIVLLIHLIKRQVEKRTTRSWDVSIRNSIREIQRENKRRKAGGYYLNYEELMETLEDAYLNAIDQASLEVSEGIYEPQELEKLVNREELLNQAFQLIT</sequence>
<dbReference type="HOGENOM" id="CLU_134228_0_0_3"/>
<dbReference type="AlphaFoldDB" id="A0A073CUM5"/>
<keyword evidence="2" id="KW-1185">Reference proteome</keyword>
<evidence type="ECO:0008006" key="3">
    <source>
        <dbReference type="Google" id="ProtNLM"/>
    </source>
</evidence>
<dbReference type="eggNOG" id="ENOG5031Z0B">
    <property type="taxonomic scope" value="Bacteria"/>
</dbReference>
<dbReference type="PATRIC" id="fig|388467.6.peg.2784"/>